<dbReference type="Gene3D" id="3.40.50.300">
    <property type="entry name" value="P-loop containing nucleotide triphosphate hydrolases"/>
    <property type="match status" value="1"/>
</dbReference>
<feature type="compositionally biased region" description="Basic residues" evidence="3">
    <location>
        <begin position="9"/>
        <end position="21"/>
    </location>
</feature>
<feature type="region of interest" description="Disordered" evidence="3">
    <location>
        <begin position="69"/>
        <end position="140"/>
    </location>
</feature>
<dbReference type="InterPro" id="IPR027417">
    <property type="entry name" value="P-loop_NTPase"/>
</dbReference>
<reference evidence="5 6" key="1">
    <citation type="submission" date="2025-04" db="UniProtKB">
        <authorList>
            <consortium name="RefSeq"/>
        </authorList>
    </citation>
    <scope>IDENTIFICATION</scope>
    <source>
        <tissue evidence="5 6">Gonads</tissue>
    </source>
</reference>
<feature type="compositionally biased region" description="Polar residues" evidence="3">
    <location>
        <begin position="171"/>
        <end position="183"/>
    </location>
</feature>
<evidence type="ECO:0000256" key="3">
    <source>
        <dbReference type="SAM" id="MobiDB-lite"/>
    </source>
</evidence>
<dbReference type="SUPFAM" id="SSF52540">
    <property type="entry name" value="P-loop containing nucleoside triphosphate hydrolases"/>
    <property type="match status" value="1"/>
</dbReference>
<name>A0A1S3JJ20_LINAN</name>
<dbReference type="GO" id="GO:0005246">
    <property type="term" value="F:calcium channel regulator activity"/>
    <property type="evidence" value="ECO:0007669"/>
    <property type="project" value="TreeGrafter"/>
</dbReference>
<dbReference type="Proteomes" id="UP000085678">
    <property type="component" value="Unplaced"/>
</dbReference>
<evidence type="ECO:0000256" key="2">
    <source>
        <dbReference type="ARBA" id="ARBA00022553"/>
    </source>
</evidence>
<dbReference type="GeneID" id="106173709"/>
<feature type="compositionally biased region" description="Basic and acidic residues" evidence="3">
    <location>
        <begin position="92"/>
        <end position="104"/>
    </location>
</feature>
<dbReference type="GO" id="GO:0003924">
    <property type="term" value="F:GTPase activity"/>
    <property type="evidence" value="ECO:0007669"/>
    <property type="project" value="InterPro"/>
</dbReference>
<evidence type="ECO:0000313" key="4">
    <source>
        <dbReference type="Proteomes" id="UP000085678"/>
    </source>
</evidence>
<dbReference type="InterPro" id="IPR051641">
    <property type="entry name" value="RGK_GTP-binding_reg"/>
</dbReference>
<protein>
    <submittedName>
        <fullName evidence="5 6">Uncharacterized protein LOC106173709 isoform X2</fullName>
    </submittedName>
</protein>
<dbReference type="Pfam" id="PF00071">
    <property type="entry name" value="Ras"/>
    <property type="match status" value="1"/>
</dbReference>
<dbReference type="GO" id="GO:0005886">
    <property type="term" value="C:plasma membrane"/>
    <property type="evidence" value="ECO:0007669"/>
    <property type="project" value="TreeGrafter"/>
</dbReference>
<dbReference type="RefSeq" id="XP_013410373.1">
    <property type="nucleotide sequence ID" value="XM_013554919.1"/>
</dbReference>
<dbReference type="AlphaFoldDB" id="A0A1S3JJ20"/>
<keyword evidence="2" id="KW-0597">Phosphoprotein</keyword>
<evidence type="ECO:0000313" key="6">
    <source>
        <dbReference type="RefSeq" id="XP_013410374.1"/>
    </source>
</evidence>
<dbReference type="GO" id="GO:0005525">
    <property type="term" value="F:GTP binding"/>
    <property type="evidence" value="ECO:0007669"/>
    <property type="project" value="InterPro"/>
</dbReference>
<proteinExistence type="inferred from homology"/>
<sequence length="328" mass="35786">MKEDSSPSRTKKPKAMPRKAHGGQSHINGDAPDGAFEEVEANASLRRGGSFKAPSLKYCSSKYFAGAAAAGASNFETTSPSRSHSCRRPRRPRDLEISSREYRPRALSMPSKGMHGRPRHPEHADDSESGAIGPDNVENNDDEYLMKVRSFTLSSKGLKNRGDSTKRKSRSNQSVKSSENYVMTEQEFRERASSVTSMGSGAHCDSSSDISGDGEVPPYKVVMLGAPKVGRTALARQFLTSEYLGAFDTSIDDGIEKSVSVLLDGKETEMRILEPPAEQQETGLHGDADAVIMVYSLADRASYQYATDVLFKLRNDYVSDQAIILSGE</sequence>
<dbReference type="InterPro" id="IPR001806">
    <property type="entry name" value="Small_GTPase"/>
</dbReference>
<gene>
    <name evidence="5 6" type="primary">LOC106173709</name>
</gene>
<dbReference type="RefSeq" id="XP_013410374.1">
    <property type="nucleotide sequence ID" value="XM_013554920.1"/>
</dbReference>
<keyword evidence="4" id="KW-1185">Reference proteome</keyword>
<accession>A0A1S3JJ20</accession>
<comment type="similarity">
    <text evidence="1">Belongs to the small GTPase superfamily. RGK family.</text>
</comment>
<dbReference type="PANTHER" id="PTHR45775:SF6">
    <property type="entry name" value="RAD, GEM_KIR FAMILY MEMBER 2, ISOFORM C"/>
    <property type="match status" value="1"/>
</dbReference>
<feature type="region of interest" description="Disordered" evidence="3">
    <location>
        <begin position="156"/>
        <end position="185"/>
    </location>
</feature>
<dbReference type="PANTHER" id="PTHR45775">
    <property type="entry name" value="RAD, GEM/KIR FAMILY MEMBER 2, ISOFORM C"/>
    <property type="match status" value="1"/>
</dbReference>
<dbReference type="OrthoDB" id="5239715at2759"/>
<organism evidence="4 5">
    <name type="scientific">Lingula anatina</name>
    <name type="common">Brachiopod</name>
    <name type="synonym">Lingula unguis</name>
    <dbReference type="NCBI Taxonomy" id="7574"/>
    <lineage>
        <taxon>Eukaryota</taxon>
        <taxon>Metazoa</taxon>
        <taxon>Spiralia</taxon>
        <taxon>Lophotrochozoa</taxon>
        <taxon>Brachiopoda</taxon>
        <taxon>Linguliformea</taxon>
        <taxon>Lingulata</taxon>
        <taxon>Lingulida</taxon>
        <taxon>Linguloidea</taxon>
        <taxon>Lingulidae</taxon>
        <taxon>Lingula</taxon>
    </lineage>
</organism>
<feature type="region of interest" description="Disordered" evidence="3">
    <location>
        <begin position="1"/>
        <end position="35"/>
    </location>
</feature>
<evidence type="ECO:0000313" key="5">
    <source>
        <dbReference type="RefSeq" id="XP_013410373.1"/>
    </source>
</evidence>
<evidence type="ECO:0000256" key="1">
    <source>
        <dbReference type="ARBA" id="ARBA00008846"/>
    </source>
</evidence>